<gene>
    <name evidence="1" type="ORF">PCOR1329_LOCUS29250</name>
</gene>
<reference evidence="1" key="1">
    <citation type="submission" date="2023-10" db="EMBL/GenBank/DDBJ databases">
        <authorList>
            <person name="Chen Y."/>
            <person name="Shah S."/>
            <person name="Dougan E. K."/>
            <person name="Thang M."/>
            <person name="Chan C."/>
        </authorList>
    </citation>
    <scope>NUCLEOTIDE SEQUENCE [LARGE SCALE GENOMIC DNA]</scope>
</reference>
<evidence type="ECO:0000313" key="1">
    <source>
        <dbReference type="EMBL" id="CAK0830674.1"/>
    </source>
</evidence>
<keyword evidence="2" id="KW-1185">Reference proteome</keyword>
<evidence type="ECO:0008006" key="3">
    <source>
        <dbReference type="Google" id="ProtNLM"/>
    </source>
</evidence>
<sequence>MLAQGDFTRVQYCTRCLVPYPVGDCSWPFIRQIMRVCTAAVQVAVVHALRTSPTVLRSEAVPCRSTASPFQDSSFSLMWDQIDKGTWPYMYHGQPIYMGRYEQPAKYADRPGERSPKRIKVGCDATDPHGHMCIFFAGTLMRAVFPSADIEIIPGPSNRSQEADIAFIAQHNAADDVCMPERRYQEDLAPFNHTPGWNNGVLWPPNGKVRLHKKKRPFCVCQEYEASVPNFVPGQCDAHIAPFHNYLFVDEHSQGPVIYMPESYRDFGMRWLNTPLDATFDRTVHDDATASQPLSTICKTSRLTKDKFMAFMHGTCWKDHYSTADFWLRIALFDELAEHYKAPDALAECRGRPASKGPPDSWESVAQKMIEYNLSLQSRRDIRRFHPATWADEAVLAWEPFRFAVVFQNSHEAGGVSEKIVHAWLARSVPVYSFGPSDALVDHNPDSFINCGFTNLDSNLDTIWKLQKELERKMESEGRVVGEFVGGRQYAEESPEFESIVKLTRDMFVGDFQECVKKIREVDEDEKAWLRMVHTPVLKDNSLEGSVFDMHTYAQRLREVLRATGSGLSP</sequence>
<dbReference type="SUPFAM" id="SSF53756">
    <property type="entry name" value="UDP-Glycosyltransferase/glycogen phosphorylase"/>
    <property type="match status" value="1"/>
</dbReference>
<dbReference type="InterPro" id="IPR038577">
    <property type="entry name" value="GT10-like_C_sf"/>
</dbReference>
<comment type="caution">
    <text evidence="1">The sequence shown here is derived from an EMBL/GenBank/DDBJ whole genome shotgun (WGS) entry which is preliminary data.</text>
</comment>
<name>A0ABN9SFH0_9DINO</name>
<dbReference type="EMBL" id="CAUYUJ010010990">
    <property type="protein sequence ID" value="CAK0830674.1"/>
    <property type="molecule type" value="Genomic_DNA"/>
</dbReference>
<organism evidence="1 2">
    <name type="scientific">Prorocentrum cordatum</name>
    <dbReference type="NCBI Taxonomy" id="2364126"/>
    <lineage>
        <taxon>Eukaryota</taxon>
        <taxon>Sar</taxon>
        <taxon>Alveolata</taxon>
        <taxon>Dinophyceae</taxon>
        <taxon>Prorocentrales</taxon>
        <taxon>Prorocentraceae</taxon>
        <taxon>Prorocentrum</taxon>
    </lineage>
</organism>
<protein>
    <recommendedName>
        <fullName evidence="3">Exostosin GT47 domain-containing protein</fullName>
    </recommendedName>
</protein>
<evidence type="ECO:0000313" key="2">
    <source>
        <dbReference type="Proteomes" id="UP001189429"/>
    </source>
</evidence>
<accession>A0ABN9SFH0</accession>
<proteinExistence type="predicted"/>
<dbReference type="Gene3D" id="3.40.50.11660">
    <property type="entry name" value="Glycosyl transferase family 10, C-terminal domain"/>
    <property type="match status" value="1"/>
</dbReference>
<dbReference type="Proteomes" id="UP001189429">
    <property type="component" value="Unassembled WGS sequence"/>
</dbReference>